<evidence type="ECO:0000256" key="12">
    <source>
        <dbReference type="ARBA" id="ARBA00066453"/>
    </source>
</evidence>
<reference evidence="16 17" key="1">
    <citation type="journal article" date="2006" name="Int. J. Syst. Evol. Microbiol.">
        <title>Dyella yeojuensis sp. nov., isolated from greenhouse soil in Korea.</title>
        <authorList>
            <person name="Kim B.Y."/>
            <person name="Weon H.Y."/>
            <person name="Lee K.H."/>
            <person name="Seok S.J."/>
            <person name="Kwon S.W."/>
            <person name="Go S.J."/>
            <person name="Stackebrandt E."/>
        </authorList>
    </citation>
    <scope>NUCLEOTIDE SEQUENCE [LARGE SCALE GENOMIC DNA]</scope>
    <source>
        <strain evidence="16 17">DSM 17673</strain>
    </source>
</reference>
<dbReference type="Gene3D" id="3.50.50.100">
    <property type="match status" value="1"/>
</dbReference>
<accession>A0A7X5TQQ4</accession>
<evidence type="ECO:0000256" key="10">
    <source>
        <dbReference type="ARBA" id="ARBA00054727"/>
    </source>
</evidence>
<dbReference type="Proteomes" id="UP000518878">
    <property type="component" value="Unassembled WGS sequence"/>
</dbReference>
<comment type="catalytic activity">
    <reaction evidence="9">
        <text>n a quinone + n hydrogen sulfide + n H(+) = polysulfur(n-2) + n a quinol</text>
        <dbReference type="Rhea" id="RHEA:30239"/>
        <dbReference type="Rhea" id="RHEA-COMP:19475"/>
        <dbReference type="ChEBI" id="CHEBI:15378"/>
        <dbReference type="ChEBI" id="CHEBI:17909"/>
        <dbReference type="ChEBI" id="CHEBI:24646"/>
        <dbReference type="ChEBI" id="CHEBI:29919"/>
        <dbReference type="ChEBI" id="CHEBI:132124"/>
        <dbReference type="EC" id="1.8.5.4"/>
    </reaction>
</comment>
<dbReference type="EMBL" id="JAAQTL010000001">
    <property type="protein sequence ID" value="NID16340.1"/>
    <property type="molecule type" value="Genomic_DNA"/>
</dbReference>
<keyword evidence="6" id="KW-0274">FAD</keyword>
<evidence type="ECO:0000313" key="16">
    <source>
        <dbReference type="EMBL" id="NID16340.1"/>
    </source>
</evidence>
<feature type="domain" description="FAD/NAD(P)-binding" evidence="15">
    <location>
        <begin position="3"/>
        <end position="303"/>
    </location>
</feature>
<evidence type="ECO:0000256" key="7">
    <source>
        <dbReference type="ARBA" id="ARBA00023002"/>
    </source>
</evidence>
<keyword evidence="5" id="KW-0547">Nucleotide-binding</keyword>
<evidence type="ECO:0000313" key="17">
    <source>
        <dbReference type="Proteomes" id="UP000518878"/>
    </source>
</evidence>
<keyword evidence="3" id="KW-0285">Flavoprotein</keyword>
<evidence type="ECO:0000256" key="1">
    <source>
        <dbReference type="ARBA" id="ARBA00001974"/>
    </source>
</evidence>
<dbReference type="GO" id="GO:0048038">
    <property type="term" value="F:quinone binding"/>
    <property type="evidence" value="ECO:0007669"/>
    <property type="project" value="UniProtKB-KW"/>
</dbReference>
<dbReference type="PANTHER" id="PTHR42913:SF6">
    <property type="entry name" value="SULFIDE-QUINONE REDUCTASE"/>
    <property type="match status" value="1"/>
</dbReference>
<dbReference type="GO" id="GO:0070224">
    <property type="term" value="F:sulfide:quinone oxidoreductase activity"/>
    <property type="evidence" value="ECO:0007669"/>
    <property type="project" value="UniProtKB-EC"/>
</dbReference>
<dbReference type="InterPro" id="IPR051169">
    <property type="entry name" value="NADH-Q_oxidoreductase"/>
</dbReference>
<comment type="similarity">
    <text evidence="11">Belongs to the SQRD family.</text>
</comment>
<dbReference type="GO" id="GO:0016020">
    <property type="term" value="C:membrane"/>
    <property type="evidence" value="ECO:0007669"/>
    <property type="project" value="UniProtKB-SubCell"/>
</dbReference>
<comment type="cofactor">
    <cofactor evidence="1">
        <name>FAD</name>
        <dbReference type="ChEBI" id="CHEBI:57692"/>
    </cofactor>
</comment>
<name>A0A7X5TQQ4_9GAMM</name>
<keyword evidence="7" id="KW-0560">Oxidoreductase</keyword>
<comment type="function">
    <text evidence="10">Catalyzes the oxidation of hydrogen sulfide, with the help of a quinone. Consecutive reaction cycles lead to the accumulation of a polysulfide product on the active site Cys residues; these products are released when they exceed a critical length, typically as cyclooctasulfur.</text>
</comment>
<organism evidence="16 17">
    <name type="scientific">Luteibacter yeojuensis</name>
    <dbReference type="NCBI Taxonomy" id="345309"/>
    <lineage>
        <taxon>Bacteria</taxon>
        <taxon>Pseudomonadati</taxon>
        <taxon>Pseudomonadota</taxon>
        <taxon>Gammaproteobacteria</taxon>
        <taxon>Lysobacterales</taxon>
        <taxon>Rhodanobacteraceae</taxon>
        <taxon>Luteibacter</taxon>
    </lineage>
</organism>
<keyword evidence="17" id="KW-1185">Reference proteome</keyword>
<dbReference type="SUPFAM" id="SSF51905">
    <property type="entry name" value="FAD/NAD(P)-binding domain"/>
    <property type="match status" value="2"/>
</dbReference>
<dbReference type="GO" id="GO:0003955">
    <property type="term" value="F:NAD(P)H dehydrogenase (quinone) activity"/>
    <property type="evidence" value="ECO:0007669"/>
    <property type="project" value="TreeGrafter"/>
</dbReference>
<comment type="caution">
    <text evidence="16">The sequence shown here is derived from an EMBL/GenBank/DDBJ whole genome shotgun (WGS) entry which is preliminary data.</text>
</comment>
<sequence>MAHVVVLGAGLGGIAAAYDINAALGKAHRVTVVGDGPFFNFTPSNPWVAAGWRKAAQIRVDLAEPLAKHGITFVPIPAEALLAGENRLRLRDGSFVGYDYLVIATGPRLAFDEVPGLGPDGGLTQSICTGPHAERAWAAYQAFLEAPGPVVIGAVQGASCFGPAYEFAMILDADLRRRKLRDRVPITYVTAEPYVGHLGLGGVGDSRGMMEAALRQRDIRWITHAKVVSVEADVVKVDELDDKGVLYRSHALPHRYAMFIPAFTGVTALREVEGLTNPRGMVLIDPYQRSPSYSNIYAAGVCVAIPPVEATPVPTGAPKTGFMIESMVGAIVANLKADIEGRPAEAQATWNAICLADMGETGVAFVALPQIPPRNVAWVKEGKWVHLAKTAFEKYFLRKVRTGHTHPTFETYVLKLLGIRTLRDKRRVA</sequence>
<evidence type="ECO:0000256" key="8">
    <source>
        <dbReference type="ARBA" id="ARBA00023136"/>
    </source>
</evidence>
<dbReference type="InterPro" id="IPR023753">
    <property type="entry name" value="FAD/NAD-binding_dom"/>
</dbReference>
<dbReference type="FunFam" id="3.50.50.100:FF:000017">
    <property type="entry name" value="Sulfide-quinone reductase"/>
    <property type="match status" value="1"/>
</dbReference>
<dbReference type="AlphaFoldDB" id="A0A7X5TQQ4"/>
<evidence type="ECO:0000256" key="6">
    <source>
        <dbReference type="ARBA" id="ARBA00022827"/>
    </source>
</evidence>
<dbReference type="PANTHER" id="PTHR42913">
    <property type="entry name" value="APOPTOSIS-INDUCING FACTOR 1"/>
    <property type="match status" value="1"/>
</dbReference>
<gene>
    <name evidence="16" type="ORF">HBF32_12800</name>
</gene>
<evidence type="ECO:0000256" key="13">
    <source>
        <dbReference type="ARBA" id="ARBA00071264"/>
    </source>
</evidence>
<dbReference type="RefSeq" id="WP_166699984.1">
    <property type="nucleotide sequence ID" value="NZ_JAAQTL010000001.1"/>
</dbReference>
<dbReference type="InterPro" id="IPR036188">
    <property type="entry name" value="FAD/NAD-bd_sf"/>
</dbReference>
<evidence type="ECO:0000256" key="14">
    <source>
        <dbReference type="ARBA" id="ARBA00081101"/>
    </source>
</evidence>
<proteinExistence type="inferred from homology"/>
<evidence type="ECO:0000256" key="4">
    <source>
        <dbReference type="ARBA" id="ARBA00022719"/>
    </source>
</evidence>
<evidence type="ECO:0000256" key="3">
    <source>
        <dbReference type="ARBA" id="ARBA00022630"/>
    </source>
</evidence>
<evidence type="ECO:0000259" key="15">
    <source>
        <dbReference type="Pfam" id="PF07992"/>
    </source>
</evidence>
<keyword evidence="4" id="KW-0874">Quinone</keyword>
<dbReference type="Pfam" id="PF07992">
    <property type="entry name" value="Pyr_redox_2"/>
    <property type="match status" value="1"/>
</dbReference>
<evidence type="ECO:0000256" key="9">
    <source>
        <dbReference type="ARBA" id="ARBA00050821"/>
    </source>
</evidence>
<evidence type="ECO:0000256" key="5">
    <source>
        <dbReference type="ARBA" id="ARBA00022741"/>
    </source>
</evidence>
<dbReference type="EC" id="1.8.5.4" evidence="12"/>
<keyword evidence="8" id="KW-0472">Membrane</keyword>
<protein>
    <recommendedName>
        <fullName evidence="13">Sulfide-quinone reductase</fullName>
        <ecNumber evidence="12">1.8.5.4</ecNumber>
    </recommendedName>
    <alternativeName>
        <fullName evidence="14">Sulfide:quinone oxidoreductase</fullName>
    </alternativeName>
</protein>
<evidence type="ECO:0000256" key="2">
    <source>
        <dbReference type="ARBA" id="ARBA00004170"/>
    </source>
</evidence>
<evidence type="ECO:0000256" key="11">
    <source>
        <dbReference type="ARBA" id="ARBA00060891"/>
    </source>
</evidence>
<comment type="subcellular location">
    <subcellularLocation>
        <location evidence="2">Membrane</location>
        <topology evidence="2">Peripheral membrane protein</topology>
    </subcellularLocation>
</comment>
<dbReference type="GO" id="GO:0000166">
    <property type="term" value="F:nucleotide binding"/>
    <property type="evidence" value="ECO:0007669"/>
    <property type="project" value="UniProtKB-KW"/>
</dbReference>
<dbReference type="GO" id="GO:0019646">
    <property type="term" value="P:aerobic electron transport chain"/>
    <property type="evidence" value="ECO:0007669"/>
    <property type="project" value="TreeGrafter"/>
</dbReference>